<evidence type="ECO:0000313" key="1">
    <source>
        <dbReference type="EMBL" id="PNH99250.1"/>
    </source>
</evidence>
<gene>
    <name evidence="1" type="ORF">C1O25_18020</name>
</gene>
<organism evidence="1 2">
    <name type="scientific">Vibrio diazotrophicus</name>
    <dbReference type="NCBI Taxonomy" id="685"/>
    <lineage>
        <taxon>Bacteria</taxon>
        <taxon>Pseudomonadati</taxon>
        <taxon>Pseudomonadota</taxon>
        <taxon>Gammaproteobacteria</taxon>
        <taxon>Vibrionales</taxon>
        <taxon>Vibrionaceae</taxon>
        <taxon>Vibrio</taxon>
    </lineage>
</organism>
<dbReference type="EMBL" id="POSM01000032">
    <property type="protein sequence ID" value="PNH99250.1"/>
    <property type="molecule type" value="Genomic_DNA"/>
</dbReference>
<keyword evidence="2" id="KW-1185">Reference proteome</keyword>
<dbReference type="Proteomes" id="UP000236547">
    <property type="component" value="Unassembled WGS sequence"/>
</dbReference>
<evidence type="ECO:0000313" key="2">
    <source>
        <dbReference type="Proteomes" id="UP000236547"/>
    </source>
</evidence>
<name>A0ABX4W6M5_VIBDI</name>
<accession>A0ABX4W6M5</accession>
<sequence>MSSKVVFLDKLIEKVERAINMTGDFDNGLYPVSQEDVRSTLLECHQYMRIQFERQAAIKPKM</sequence>
<dbReference type="RefSeq" id="WP_102969356.1">
    <property type="nucleotide sequence ID" value="NZ_POSM01000032.1"/>
</dbReference>
<proteinExistence type="predicted"/>
<protein>
    <submittedName>
        <fullName evidence="1">Uncharacterized protein</fullName>
    </submittedName>
</protein>
<comment type="caution">
    <text evidence="1">The sequence shown here is derived from an EMBL/GenBank/DDBJ whole genome shotgun (WGS) entry which is preliminary data.</text>
</comment>
<reference evidence="1 2" key="1">
    <citation type="submission" date="2018-01" db="EMBL/GenBank/DDBJ databases">
        <title>Draft genome sequences of six Vibrio diazotrophicus strains isolated from deep-sea sediments of the Baltic Sea.</title>
        <authorList>
            <person name="Castillo D."/>
            <person name="Vandieken V."/>
            <person name="Chiang O."/>
            <person name="Middelboe M."/>
        </authorList>
    </citation>
    <scope>NUCLEOTIDE SEQUENCE [LARGE SCALE GENOMIC DNA]</scope>
    <source>
        <strain evidence="1 2">65.10M</strain>
    </source>
</reference>